<dbReference type="Proteomes" id="UP000559027">
    <property type="component" value="Unassembled WGS sequence"/>
</dbReference>
<gene>
    <name evidence="5" type="ORF">D9756_007014</name>
</gene>
<proteinExistence type="predicted"/>
<dbReference type="AlphaFoldDB" id="A0A8H5D5J1"/>
<accession>A0A8H5D5J1</accession>
<dbReference type="SUPFAM" id="SSF54373">
    <property type="entry name" value="FAD-linked reductases, C-terminal domain"/>
    <property type="match status" value="1"/>
</dbReference>
<keyword evidence="2" id="KW-0274">FAD</keyword>
<dbReference type="InterPro" id="IPR036188">
    <property type="entry name" value="FAD/NAD-bd_sf"/>
</dbReference>
<dbReference type="Gene3D" id="3.50.50.60">
    <property type="entry name" value="FAD/NAD(P)-binding domain"/>
    <property type="match status" value="1"/>
</dbReference>
<protein>
    <recommendedName>
        <fullName evidence="4">FAD-binding domain-containing protein</fullName>
    </recommendedName>
</protein>
<sequence length="468" mass="52264">MSQPDESQDRIRVAIVLLFVIEHHLTYSGAGIVGLILAVTLNTFDTDHKISIDIYESSSELSEIGAGINIWPRTWQIFQEIGPGLGEALKPFFDHLPDLELRAIFEVRKADQKDGFKVRDVATRGGALRIHRADLQRCLLNHLPFPSNRTVPQNSLCTLHLSHRLIDYTESSPGSVTLHFSNQPSKTCDILVGADGIKSTIRKIFLSRLPDSEKYAKCMDPVWSGAIAALGHSGLMYFGKNKHTVVYPISGGRFINVVAAVHDLSKDGASWDGNRPWNEAVPQRELMDHFEGWDEEYQTLIKCIEQPTKWVLQRMNPLDVFAKGSVFLMGDAVHAMVPYQGAGAAVGIDDAYILAFLLTHSSTPRSISPQCLSNITAAYNCTCVPHAHYLSNLSISQGRLNTLQLPEFDSYSENDENIPREALVEVFRRAERNWSWTVSDIGEERRRAEEMLPGPVSGMNGERIVTRL</sequence>
<dbReference type="PANTHER" id="PTHR46720:SF3">
    <property type="entry name" value="FAD-BINDING DOMAIN-CONTAINING PROTEIN-RELATED"/>
    <property type="match status" value="1"/>
</dbReference>
<evidence type="ECO:0000256" key="1">
    <source>
        <dbReference type="ARBA" id="ARBA00022630"/>
    </source>
</evidence>
<comment type="caution">
    <text evidence="5">The sequence shown here is derived from an EMBL/GenBank/DDBJ whole genome shotgun (WGS) entry which is preliminary data.</text>
</comment>
<dbReference type="OrthoDB" id="417877at2759"/>
<dbReference type="EMBL" id="JAACJO010000009">
    <property type="protein sequence ID" value="KAF5353974.1"/>
    <property type="molecule type" value="Genomic_DNA"/>
</dbReference>
<evidence type="ECO:0000256" key="3">
    <source>
        <dbReference type="ARBA" id="ARBA00023002"/>
    </source>
</evidence>
<evidence type="ECO:0000259" key="4">
    <source>
        <dbReference type="Pfam" id="PF01494"/>
    </source>
</evidence>
<dbReference type="SUPFAM" id="SSF51905">
    <property type="entry name" value="FAD/NAD(P)-binding domain"/>
    <property type="match status" value="1"/>
</dbReference>
<dbReference type="Pfam" id="PF01494">
    <property type="entry name" value="FAD_binding_3"/>
    <property type="match status" value="1"/>
</dbReference>
<keyword evidence="3" id="KW-0560">Oxidoreductase</keyword>
<dbReference type="PRINTS" id="PR00420">
    <property type="entry name" value="RNGMNOXGNASE"/>
</dbReference>
<keyword evidence="1" id="KW-0285">Flavoprotein</keyword>
<evidence type="ECO:0000313" key="6">
    <source>
        <dbReference type="Proteomes" id="UP000559027"/>
    </source>
</evidence>
<name>A0A8H5D5J1_9AGAR</name>
<dbReference type="InterPro" id="IPR002938">
    <property type="entry name" value="FAD-bd"/>
</dbReference>
<evidence type="ECO:0000313" key="5">
    <source>
        <dbReference type="EMBL" id="KAF5353974.1"/>
    </source>
</evidence>
<dbReference type="GO" id="GO:0016491">
    <property type="term" value="F:oxidoreductase activity"/>
    <property type="evidence" value="ECO:0007669"/>
    <property type="project" value="UniProtKB-KW"/>
</dbReference>
<dbReference type="InterPro" id="IPR051104">
    <property type="entry name" value="FAD_monoxygenase"/>
</dbReference>
<reference evidence="5 6" key="1">
    <citation type="journal article" date="2020" name="ISME J.">
        <title>Uncovering the hidden diversity of litter-decomposition mechanisms in mushroom-forming fungi.</title>
        <authorList>
            <person name="Floudas D."/>
            <person name="Bentzer J."/>
            <person name="Ahren D."/>
            <person name="Johansson T."/>
            <person name="Persson P."/>
            <person name="Tunlid A."/>
        </authorList>
    </citation>
    <scope>NUCLEOTIDE SEQUENCE [LARGE SCALE GENOMIC DNA]</scope>
    <source>
        <strain evidence="5 6">CBS 146.42</strain>
    </source>
</reference>
<evidence type="ECO:0000256" key="2">
    <source>
        <dbReference type="ARBA" id="ARBA00022827"/>
    </source>
</evidence>
<organism evidence="5 6">
    <name type="scientific">Leucocoprinus leucothites</name>
    <dbReference type="NCBI Taxonomy" id="201217"/>
    <lineage>
        <taxon>Eukaryota</taxon>
        <taxon>Fungi</taxon>
        <taxon>Dikarya</taxon>
        <taxon>Basidiomycota</taxon>
        <taxon>Agaricomycotina</taxon>
        <taxon>Agaricomycetes</taxon>
        <taxon>Agaricomycetidae</taxon>
        <taxon>Agaricales</taxon>
        <taxon>Agaricineae</taxon>
        <taxon>Agaricaceae</taxon>
        <taxon>Leucocoprinus</taxon>
    </lineage>
</organism>
<dbReference type="PANTHER" id="PTHR46720">
    <property type="entry name" value="HYDROXYLASE, PUTATIVE (AFU_ORTHOLOGUE AFUA_3G01460)-RELATED"/>
    <property type="match status" value="1"/>
</dbReference>
<feature type="domain" description="FAD-binding" evidence="4">
    <location>
        <begin position="187"/>
        <end position="359"/>
    </location>
</feature>
<keyword evidence="6" id="KW-1185">Reference proteome</keyword>
<dbReference type="GO" id="GO:0071949">
    <property type="term" value="F:FAD binding"/>
    <property type="evidence" value="ECO:0007669"/>
    <property type="project" value="InterPro"/>
</dbReference>
<dbReference type="GO" id="GO:0044550">
    <property type="term" value="P:secondary metabolite biosynthetic process"/>
    <property type="evidence" value="ECO:0007669"/>
    <property type="project" value="TreeGrafter"/>
</dbReference>